<dbReference type="PANTHER" id="PTHR34427">
    <property type="entry name" value="DUF4283 DOMAIN PROTEIN"/>
    <property type="match status" value="1"/>
</dbReference>
<dbReference type="EMBL" id="OX465086">
    <property type="protein sequence ID" value="CAI9262049.1"/>
    <property type="molecule type" value="Genomic_DNA"/>
</dbReference>
<dbReference type="AlphaFoldDB" id="A0AA35Y0C6"/>
<reference evidence="2" key="1">
    <citation type="submission" date="2023-04" db="EMBL/GenBank/DDBJ databases">
        <authorList>
            <person name="Vijverberg K."/>
            <person name="Xiong W."/>
            <person name="Schranz E."/>
        </authorList>
    </citation>
    <scope>NUCLEOTIDE SEQUENCE</scope>
</reference>
<dbReference type="PANTHER" id="PTHR34427:SF5">
    <property type="entry name" value="DUF4283 DOMAIN-CONTAINING PROTEIN"/>
    <property type="match status" value="1"/>
</dbReference>
<evidence type="ECO:0000313" key="2">
    <source>
        <dbReference type="EMBL" id="CAI9262049.1"/>
    </source>
</evidence>
<evidence type="ECO:0000256" key="1">
    <source>
        <dbReference type="SAM" id="MobiDB-lite"/>
    </source>
</evidence>
<keyword evidence="3" id="KW-1185">Reference proteome</keyword>
<dbReference type="Proteomes" id="UP001177003">
    <property type="component" value="Chromosome 0"/>
</dbReference>
<evidence type="ECO:0008006" key="4">
    <source>
        <dbReference type="Google" id="ProtNLM"/>
    </source>
</evidence>
<feature type="region of interest" description="Disordered" evidence="1">
    <location>
        <begin position="246"/>
        <end position="274"/>
    </location>
</feature>
<gene>
    <name evidence="2" type="ORF">LSALG_LOCUS2810</name>
</gene>
<name>A0AA35Y0C6_LACSI</name>
<organism evidence="2 3">
    <name type="scientific">Lactuca saligna</name>
    <name type="common">Willowleaf lettuce</name>
    <dbReference type="NCBI Taxonomy" id="75948"/>
    <lineage>
        <taxon>Eukaryota</taxon>
        <taxon>Viridiplantae</taxon>
        <taxon>Streptophyta</taxon>
        <taxon>Embryophyta</taxon>
        <taxon>Tracheophyta</taxon>
        <taxon>Spermatophyta</taxon>
        <taxon>Magnoliopsida</taxon>
        <taxon>eudicotyledons</taxon>
        <taxon>Gunneridae</taxon>
        <taxon>Pentapetalae</taxon>
        <taxon>asterids</taxon>
        <taxon>campanulids</taxon>
        <taxon>Asterales</taxon>
        <taxon>Asteraceae</taxon>
        <taxon>Cichorioideae</taxon>
        <taxon>Cichorieae</taxon>
        <taxon>Lactucinae</taxon>
        <taxon>Lactuca</taxon>
    </lineage>
</organism>
<accession>A0AA35Y0C6</accession>
<protein>
    <recommendedName>
        <fullName evidence="4">DUF4283 domain-containing protein</fullName>
    </recommendedName>
</protein>
<evidence type="ECO:0000313" key="3">
    <source>
        <dbReference type="Proteomes" id="UP001177003"/>
    </source>
</evidence>
<sequence length="282" mass="32737">MENQLNGTKCRDNYLKINVERHRRREAVIKAAPEKNPPLENLKVPSTVSNANRGGFRDGRSFAKWLASKLLYGEAKSVHHLGHMKEIISIHYDEWIDVKYTGGLRVLLRFAHTESAQNFLLEEENWKEWFNCLTRDESHIVGFKRMAWIKVVGLPIKHWCEANFRIIIARYGQIMIPFDDYMHRDDISCIRGLVSSGVKKNINDEVTVQTRGELLTIGIVEFEKTFSFDEEEQTFVSNSGLRHDKRNGVEEEVGEKDKDTLASNTNEMEEGETTSRYWECHC</sequence>
<proteinExistence type="predicted"/>